<organism evidence="2 3">
    <name type="scientific">Psilocybe cf. subviscida</name>
    <dbReference type="NCBI Taxonomy" id="2480587"/>
    <lineage>
        <taxon>Eukaryota</taxon>
        <taxon>Fungi</taxon>
        <taxon>Dikarya</taxon>
        <taxon>Basidiomycota</taxon>
        <taxon>Agaricomycotina</taxon>
        <taxon>Agaricomycetes</taxon>
        <taxon>Agaricomycetidae</taxon>
        <taxon>Agaricales</taxon>
        <taxon>Agaricineae</taxon>
        <taxon>Strophariaceae</taxon>
        <taxon>Psilocybe</taxon>
    </lineage>
</organism>
<comment type="caution">
    <text evidence="2">The sequence shown here is derived from an EMBL/GenBank/DDBJ whole genome shotgun (WGS) entry which is preliminary data.</text>
</comment>
<sequence>MYTPHEDDEEEMGHTEVTKSVIFALRACCPTQSVRRAGRRRPSFDDSDHGGGSFTHTRRARDHRARTFASTSNAFEPEEPMPPAFEDKCGVALAGSSARSCQNTSKYFPSRPMASYYNQSFTRIDAAVAHSLGLESVYLDEAAPSPLSAALTAQLPAHKRGRHLANTATKYHNMALLIPPHYPAAACRLRSHSQRSLCSSSSLASNPGHTSAPSRPMRRSTDNGIHSSM</sequence>
<dbReference type="Proteomes" id="UP000567179">
    <property type="component" value="Unassembled WGS sequence"/>
</dbReference>
<keyword evidence="3" id="KW-1185">Reference proteome</keyword>
<reference evidence="2 3" key="1">
    <citation type="journal article" date="2020" name="ISME J.">
        <title>Uncovering the hidden diversity of litter-decomposition mechanisms in mushroom-forming fungi.</title>
        <authorList>
            <person name="Floudas D."/>
            <person name="Bentzer J."/>
            <person name="Ahren D."/>
            <person name="Johansson T."/>
            <person name="Persson P."/>
            <person name="Tunlid A."/>
        </authorList>
    </citation>
    <scope>NUCLEOTIDE SEQUENCE [LARGE SCALE GENOMIC DNA]</scope>
    <source>
        <strain evidence="2 3">CBS 101986</strain>
    </source>
</reference>
<gene>
    <name evidence="2" type="ORF">D9619_013564</name>
</gene>
<feature type="region of interest" description="Disordered" evidence="1">
    <location>
        <begin position="198"/>
        <end position="229"/>
    </location>
</feature>
<accession>A0A8H5AQA3</accession>
<dbReference type="AlphaFoldDB" id="A0A8H5AQA3"/>
<evidence type="ECO:0000313" key="3">
    <source>
        <dbReference type="Proteomes" id="UP000567179"/>
    </source>
</evidence>
<protein>
    <submittedName>
        <fullName evidence="2">Uncharacterized protein</fullName>
    </submittedName>
</protein>
<evidence type="ECO:0000256" key="1">
    <source>
        <dbReference type="SAM" id="MobiDB-lite"/>
    </source>
</evidence>
<proteinExistence type="predicted"/>
<feature type="region of interest" description="Disordered" evidence="1">
    <location>
        <begin position="35"/>
        <end position="63"/>
    </location>
</feature>
<name>A0A8H5AQA3_9AGAR</name>
<dbReference type="EMBL" id="JAACJJ010000062">
    <property type="protein sequence ID" value="KAF5309015.1"/>
    <property type="molecule type" value="Genomic_DNA"/>
</dbReference>
<evidence type="ECO:0000313" key="2">
    <source>
        <dbReference type="EMBL" id="KAF5309015.1"/>
    </source>
</evidence>